<gene>
    <name evidence="7" type="ORF">M9Y10_030327</name>
</gene>
<evidence type="ECO:0000313" key="7">
    <source>
        <dbReference type="EMBL" id="KAK8893065.1"/>
    </source>
</evidence>
<keyword evidence="1" id="KW-0805">Transcription regulation</keyword>
<evidence type="ECO:0000256" key="1">
    <source>
        <dbReference type="ARBA" id="ARBA00023015"/>
    </source>
</evidence>
<dbReference type="Proteomes" id="UP001470230">
    <property type="component" value="Unassembled WGS sequence"/>
</dbReference>
<dbReference type="SUPFAM" id="SSF46689">
    <property type="entry name" value="Homeodomain-like"/>
    <property type="match status" value="1"/>
</dbReference>
<evidence type="ECO:0000256" key="3">
    <source>
        <dbReference type="ARBA" id="ARBA00023163"/>
    </source>
</evidence>
<sequence length="224" mass="26548">MNESLSDRSSSYWKFYTNQPSFDSINFNSIQTQIIPSYQIFPNIIIKTNIEQSNLYDNSAKTILPSNQNTFCEQQNSTINKKSRILFTKEEDEKIKALVQVFGTKKWIKIASYMHGRTSKQCRDRYLNYLVPGYFHGEWSKEEDELLLKLYEKYGSKWTIIQRSFQDRSANALKNRWNYFLSRQINDKNNNSSEDSDPKNEKVNNITQAKYQLNYKYLSIPDKC</sequence>
<dbReference type="PROSITE" id="PS51294">
    <property type="entry name" value="HTH_MYB"/>
    <property type="match status" value="2"/>
</dbReference>
<dbReference type="PROSITE" id="PS50090">
    <property type="entry name" value="MYB_LIKE"/>
    <property type="match status" value="2"/>
</dbReference>
<protein>
    <recommendedName>
        <fullName evidence="9">Myb-like DNA-binding domain containing protein</fullName>
    </recommendedName>
</protein>
<feature type="domain" description="Myb-like" evidence="5">
    <location>
        <begin position="131"/>
        <end position="181"/>
    </location>
</feature>
<dbReference type="Gene3D" id="1.10.10.60">
    <property type="entry name" value="Homeodomain-like"/>
    <property type="match status" value="2"/>
</dbReference>
<dbReference type="CDD" id="cd00167">
    <property type="entry name" value="SANT"/>
    <property type="match status" value="2"/>
</dbReference>
<evidence type="ECO:0000259" key="5">
    <source>
        <dbReference type="PROSITE" id="PS50090"/>
    </source>
</evidence>
<dbReference type="PANTHER" id="PTHR46621">
    <property type="entry name" value="SNRNA-ACTIVATING PROTEIN COMPLEX SUBUNIT 4"/>
    <property type="match status" value="1"/>
</dbReference>
<evidence type="ECO:0000313" key="8">
    <source>
        <dbReference type="Proteomes" id="UP001470230"/>
    </source>
</evidence>
<dbReference type="InterPro" id="IPR051575">
    <property type="entry name" value="Myb-like_DNA-bd"/>
</dbReference>
<feature type="domain" description="HTH myb-type" evidence="6">
    <location>
        <begin position="79"/>
        <end position="134"/>
    </location>
</feature>
<organism evidence="7 8">
    <name type="scientific">Tritrichomonas musculus</name>
    <dbReference type="NCBI Taxonomy" id="1915356"/>
    <lineage>
        <taxon>Eukaryota</taxon>
        <taxon>Metamonada</taxon>
        <taxon>Parabasalia</taxon>
        <taxon>Tritrichomonadida</taxon>
        <taxon>Tritrichomonadidae</taxon>
        <taxon>Tritrichomonas</taxon>
    </lineage>
</organism>
<evidence type="ECO:0000259" key="6">
    <source>
        <dbReference type="PROSITE" id="PS51294"/>
    </source>
</evidence>
<proteinExistence type="predicted"/>
<dbReference type="EMBL" id="JAPFFF010000004">
    <property type="protein sequence ID" value="KAK8893065.1"/>
    <property type="molecule type" value="Genomic_DNA"/>
</dbReference>
<dbReference type="InterPro" id="IPR009057">
    <property type="entry name" value="Homeodomain-like_sf"/>
</dbReference>
<accession>A0ABR2KPM5</accession>
<keyword evidence="8" id="KW-1185">Reference proteome</keyword>
<dbReference type="Pfam" id="PF00249">
    <property type="entry name" value="Myb_DNA-binding"/>
    <property type="match status" value="2"/>
</dbReference>
<keyword evidence="3" id="KW-0804">Transcription</keyword>
<dbReference type="InterPro" id="IPR017930">
    <property type="entry name" value="Myb_dom"/>
</dbReference>
<evidence type="ECO:0008006" key="9">
    <source>
        <dbReference type="Google" id="ProtNLM"/>
    </source>
</evidence>
<dbReference type="InterPro" id="IPR001005">
    <property type="entry name" value="SANT/Myb"/>
</dbReference>
<feature type="domain" description="Myb-like" evidence="5">
    <location>
        <begin position="87"/>
        <end position="130"/>
    </location>
</feature>
<feature type="domain" description="HTH myb-type" evidence="6">
    <location>
        <begin position="136"/>
        <end position="185"/>
    </location>
</feature>
<dbReference type="PANTHER" id="PTHR46621:SF1">
    <property type="entry name" value="SNRNA-ACTIVATING PROTEIN COMPLEX SUBUNIT 4"/>
    <property type="match status" value="1"/>
</dbReference>
<dbReference type="SMART" id="SM00717">
    <property type="entry name" value="SANT"/>
    <property type="match status" value="2"/>
</dbReference>
<comment type="caution">
    <text evidence="7">The sequence shown here is derived from an EMBL/GenBank/DDBJ whole genome shotgun (WGS) entry which is preliminary data.</text>
</comment>
<name>A0ABR2KPM5_9EUKA</name>
<evidence type="ECO:0000256" key="4">
    <source>
        <dbReference type="ARBA" id="ARBA00023242"/>
    </source>
</evidence>
<keyword evidence="2" id="KW-0238">DNA-binding</keyword>
<keyword evidence="4" id="KW-0539">Nucleus</keyword>
<reference evidence="7 8" key="1">
    <citation type="submission" date="2024-04" db="EMBL/GenBank/DDBJ databases">
        <title>Tritrichomonas musculus Genome.</title>
        <authorList>
            <person name="Alves-Ferreira E."/>
            <person name="Grigg M."/>
            <person name="Lorenzi H."/>
            <person name="Galac M."/>
        </authorList>
    </citation>
    <scope>NUCLEOTIDE SEQUENCE [LARGE SCALE GENOMIC DNA]</scope>
    <source>
        <strain evidence="7 8">EAF2021</strain>
    </source>
</reference>
<evidence type="ECO:0000256" key="2">
    <source>
        <dbReference type="ARBA" id="ARBA00023125"/>
    </source>
</evidence>